<dbReference type="OrthoDB" id="9768177at2"/>
<evidence type="ECO:0000256" key="1">
    <source>
        <dbReference type="ARBA" id="ARBA00004571"/>
    </source>
</evidence>
<evidence type="ECO:0000259" key="11">
    <source>
        <dbReference type="Pfam" id="PF07715"/>
    </source>
</evidence>
<keyword evidence="13" id="KW-1185">Reference proteome</keyword>
<dbReference type="STRING" id="742767.HMPREF9456_00779"/>
<dbReference type="NCBIfam" id="TIGR04057">
    <property type="entry name" value="SusC_RagA_signa"/>
    <property type="match status" value="1"/>
</dbReference>
<dbReference type="PROSITE" id="PS52016">
    <property type="entry name" value="TONB_DEPENDENT_REC_3"/>
    <property type="match status" value="1"/>
</dbReference>
<keyword evidence="4 8" id="KW-0812">Transmembrane</keyword>
<gene>
    <name evidence="12" type="ORF">HMPREF9456_00779</name>
</gene>
<dbReference type="SUPFAM" id="SSF49464">
    <property type="entry name" value="Carboxypeptidase regulatory domain-like"/>
    <property type="match status" value="1"/>
</dbReference>
<keyword evidence="7 8" id="KW-0998">Cell outer membrane</keyword>
<keyword evidence="6 8" id="KW-0472">Membrane</keyword>
<comment type="subcellular location">
    <subcellularLocation>
        <location evidence="1 8">Cell outer membrane</location>
        <topology evidence="1 8">Multi-pass membrane protein</topology>
    </subcellularLocation>
</comment>
<dbReference type="Proteomes" id="UP000006420">
    <property type="component" value="Unassembled WGS sequence"/>
</dbReference>
<evidence type="ECO:0000256" key="5">
    <source>
        <dbReference type="ARBA" id="ARBA00023077"/>
    </source>
</evidence>
<keyword evidence="3 8" id="KW-1134">Transmembrane beta strand</keyword>
<dbReference type="Gene3D" id="2.60.40.1120">
    <property type="entry name" value="Carboxypeptidase-like, regulatory domain"/>
    <property type="match status" value="1"/>
</dbReference>
<comment type="similarity">
    <text evidence="8 9">Belongs to the TonB-dependent receptor family.</text>
</comment>
<sequence>MLTIKMNKKILITQTMKKNQKKKWAYLGRICLLMLSLTFTFTLSAQNRKTISGVVLDEKGESIIGASVSVKGTTNGTITDIEGAFTLDVEENATLTISYLGFLTQEISVAGRTDFRIILKEKAKMLDEVVVVGYGVVRKRDLTGSLSSVEAKVMQDKPVSNIGEALQGRAAGVQIINSGVPGSNVSIRIRGLGSINNSDPLLVIDGVPTDMPLNALNQNDVETIDILKDASATAIYGSRGANGVVLITTKKGKSGDGLISVSANWGIQDATSVPEMLNASQFASLHNEMMANNGRGQRPDFADPLSWGKGTDWIDALLRTAMMQNYSASYSGGNDKSNYYVSGGVLDQEGIVINTSYRRYTFQFNGESKVRSWLKFGNNVTLSHDVKKNGSYSVLNTMSSLPTQPIFNEDGTYSGPGTEAEFYGDARNPIGTARLEKSTTKGYNILGNIYGEVSLFDKVTYKMLGGIDFKFWDNVNFSPKYDWKPIPVPNSYRGESSNKSLTYLWDNTITYMDTFNEKHNLNVMLGSSAQNNVYNYMNASIKEFLSDDYNQLNNGLLDPTVGGSKNEWALLSFFGRVNYSFDNKYLLTATVRHDGTSRITKSNRWGTFPSFSAAWRLSEESFYKKNDLLSDIKLRLGYGVTGNQAVLDNYAAVTRLKTAQYVFNGTPVSTLYPLVMPNPNIKWETVKQANIGFDATLLKQRINLTFDTYIKTTTDMLVGMVVPITTGYSDEYTPMINAGEVKNTGWELTVSSQNMKGAFEWNTDFNVSYNKNKVVKLNNNTPIYFGYQSHIEGRPVGSFYGWVTNGLFQNWDEVNNYAYQYQGADAANGTAPGDIKFLDIDNNGVVNDYDRTYIGNPTPTWNFSMNNNFAYRNFDLQIFLQGVAGNKIYNANRVSLEGMYTIRNQTTKVLDRWTGEGTSNSIPRAIYSDPNKNTRNSDRFIEDGKYLRLKNLTLGYKLPTPLAKKAYLSSLRIYMSAQNLLTLTKYSGFDPEVQGGVDNSSYPLTRTISFGVDIKF</sequence>
<dbReference type="Pfam" id="PF13715">
    <property type="entry name" value="CarbopepD_reg_2"/>
    <property type="match status" value="1"/>
</dbReference>
<evidence type="ECO:0000313" key="13">
    <source>
        <dbReference type="Proteomes" id="UP000006420"/>
    </source>
</evidence>
<dbReference type="Pfam" id="PF07715">
    <property type="entry name" value="Plug"/>
    <property type="match status" value="1"/>
</dbReference>
<name>F8WY58_9BACT</name>
<dbReference type="InterPro" id="IPR036942">
    <property type="entry name" value="Beta-barrel_TonB_sf"/>
</dbReference>
<dbReference type="Gene3D" id="2.170.130.10">
    <property type="entry name" value="TonB-dependent receptor, plug domain"/>
    <property type="match status" value="1"/>
</dbReference>
<keyword evidence="5 9" id="KW-0798">TonB box</keyword>
<dbReference type="InterPro" id="IPR012910">
    <property type="entry name" value="Plug_dom"/>
</dbReference>
<keyword evidence="2 8" id="KW-0813">Transport</keyword>
<dbReference type="InterPro" id="IPR008969">
    <property type="entry name" value="CarboxyPept-like_regulatory"/>
</dbReference>
<proteinExistence type="inferred from homology"/>
<evidence type="ECO:0000256" key="3">
    <source>
        <dbReference type="ARBA" id="ARBA00022452"/>
    </source>
</evidence>
<evidence type="ECO:0000256" key="9">
    <source>
        <dbReference type="RuleBase" id="RU003357"/>
    </source>
</evidence>
<dbReference type="InterPro" id="IPR023996">
    <property type="entry name" value="TonB-dep_OMP_SusC/RagA"/>
</dbReference>
<dbReference type="FunFam" id="2.170.130.10:FF:000008">
    <property type="entry name" value="SusC/RagA family TonB-linked outer membrane protein"/>
    <property type="match status" value="1"/>
</dbReference>
<evidence type="ECO:0000259" key="10">
    <source>
        <dbReference type="Pfam" id="PF00593"/>
    </source>
</evidence>
<evidence type="ECO:0000256" key="6">
    <source>
        <dbReference type="ARBA" id="ARBA00023136"/>
    </source>
</evidence>
<dbReference type="eggNOG" id="COG4206">
    <property type="taxonomic scope" value="Bacteria"/>
</dbReference>
<dbReference type="AlphaFoldDB" id="F8WY58"/>
<evidence type="ECO:0000256" key="7">
    <source>
        <dbReference type="ARBA" id="ARBA00023237"/>
    </source>
</evidence>
<dbReference type="InterPro" id="IPR000531">
    <property type="entry name" value="Beta-barrel_TonB"/>
</dbReference>
<dbReference type="NCBIfam" id="TIGR04056">
    <property type="entry name" value="OMP_RagA_SusC"/>
    <property type="match status" value="1"/>
</dbReference>
<evidence type="ECO:0008006" key="14">
    <source>
        <dbReference type="Google" id="ProtNLM"/>
    </source>
</evidence>
<evidence type="ECO:0000313" key="12">
    <source>
        <dbReference type="EMBL" id="EGK04452.1"/>
    </source>
</evidence>
<dbReference type="Pfam" id="PF00593">
    <property type="entry name" value="TonB_dep_Rec_b-barrel"/>
    <property type="match status" value="1"/>
</dbReference>
<dbReference type="InterPro" id="IPR039426">
    <property type="entry name" value="TonB-dep_rcpt-like"/>
</dbReference>
<dbReference type="FunFam" id="2.60.40.1120:FF:000003">
    <property type="entry name" value="Outer membrane protein Omp121"/>
    <property type="match status" value="1"/>
</dbReference>
<organism evidence="12 13">
    <name type="scientific">Dysgonomonas mossii DSM 22836</name>
    <dbReference type="NCBI Taxonomy" id="742767"/>
    <lineage>
        <taxon>Bacteria</taxon>
        <taxon>Pseudomonadati</taxon>
        <taxon>Bacteroidota</taxon>
        <taxon>Bacteroidia</taxon>
        <taxon>Bacteroidales</taxon>
        <taxon>Dysgonomonadaceae</taxon>
        <taxon>Dysgonomonas</taxon>
    </lineage>
</organism>
<dbReference type="EMBL" id="ADLW01000003">
    <property type="protein sequence ID" value="EGK04452.1"/>
    <property type="molecule type" value="Genomic_DNA"/>
</dbReference>
<feature type="domain" description="TonB-dependent receptor-like beta-barrel" evidence="10">
    <location>
        <begin position="416"/>
        <end position="980"/>
    </location>
</feature>
<dbReference type="HOGENOM" id="CLU_004317_0_2_10"/>
<feature type="domain" description="TonB-dependent receptor plug" evidence="11">
    <location>
        <begin position="139"/>
        <end position="244"/>
    </location>
</feature>
<evidence type="ECO:0000256" key="4">
    <source>
        <dbReference type="ARBA" id="ARBA00022692"/>
    </source>
</evidence>
<evidence type="ECO:0000256" key="8">
    <source>
        <dbReference type="PROSITE-ProRule" id="PRU01360"/>
    </source>
</evidence>
<dbReference type="InterPro" id="IPR037066">
    <property type="entry name" value="Plug_dom_sf"/>
</dbReference>
<protein>
    <recommendedName>
        <fullName evidence="14">TonB-dependent receptor plug domain-containing protein</fullName>
    </recommendedName>
</protein>
<reference evidence="12 13" key="1">
    <citation type="submission" date="2011-04" db="EMBL/GenBank/DDBJ databases">
        <title>The Genome Sequence of Dysgonomonas mossii DSM 22836.</title>
        <authorList>
            <consortium name="The Broad Institute Genome Sequencing Platform"/>
            <person name="Earl A."/>
            <person name="Ward D."/>
            <person name="Feldgarden M."/>
            <person name="Gevers D."/>
            <person name="Pudlo N."/>
            <person name="Martens E."/>
            <person name="Allen-Vercoe E."/>
            <person name="Young S.K."/>
            <person name="Zeng Q."/>
            <person name="Gargeya S."/>
            <person name="Fitzgerald M."/>
            <person name="Haas B."/>
            <person name="Abouelleil A."/>
            <person name="Alvarado L."/>
            <person name="Arachchi H.M."/>
            <person name="Berlin A."/>
            <person name="Brown A."/>
            <person name="Chapman S.B."/>
            <person name="Chen Z."/>
            <person name="Dunbar C."/>
            <person name="Freedman E."/>
            <person name="Gearin G."/>
            <person name="Gellesch M."/>
            <person name="Goldberg J."/>
            <person name="Griggs A."/>
            <person name="Gujja S."/>
            <person name="Heiman D."/>
            <person name="Howarth C."/>
            <person name="Larson L."/>
            <person name="Lui A."/>
            <person name="MacDonald P.J.P."/>
            <person name="Mehta T."/>
            <person name="Montmayeur A."/>
            <person name="Murphy C."/>
            <person name="Neiman D."/>
            <person name="Pearson M."/>
            <person name="Priest M."/>
            <person name="Roberts A."/>
            <person name="Saif S."/>
            <person name="Shea T."/>
            <person name="Shenoy N."/>
            <person name="Sisk P."/>
            <person name="Stolte C."/>
            <person name="Sykes S."/>
            <person name="Yandava C."/>
            <person name="Wortman J."/>
            <person name="Nusbaum C."/>
            <person name="Birren B."/>
        </authorList>
    </citation>
    <scope>NUCLEOTIDE SEQUENCE [LARGE SCALE GENOMIC DNA]</scope>
    <source>
        <strain evidence="12 13">DSM 22836</strain>
    </source>
</reference>
<comment type="caution">
    <text evidence="12">The sequence shown here is derived from an EMBL/GenBank/DDBJ whole genome shotgun (WGS) entry which is preliminary data.</text>
</comment>
<dbReference type="Gene3D" id="2.40.170.20">
    <property type="entry name" value="TonB-dependent receptor, beta-barrel domain"/>
    <property type="match status" value="1"/>
</dbReference>
<evidence type="ECO:0000256" key="2">
    <source>
        <dbReference type="ARBA" id="ARBA00022448"/>
    </source>
</evidence>
<dbReference type="InterPro" id="IPR023997">
    <property type="entry name" value="TonB-dep_OMP_SusC/RagA_CS"/>
</dbReference>
<dbReference type="GO" id="GO:0009279">
    <property type="term" value="C:cell outer membrane"/>
    <property type="evidence" value="ECO:0007669"/>
    <property type="project" value="UniProtKB-SubCell"/>
</dbReference>
<dbReference type="SUPFAM" id="SSF56935">
    <property type="entry name" value="Porins"/>
    <property type="match status" value="1"/>
</dbReference>
<accession>F8WY58</accession>